<accession>A0A0G1EQP1</accession>
<keyword evidence="1" id="KW-1133">Transmembrane helix</keyword>
<keyword evidence="1" id="KW-0812">Transmembrane</keyword>
<evidence type="ECO:0000256" key="1">
    <source>
        <dbReference type="SAM" id="Phobius"/>
    </source>
</evidence>
<reference evidence="3 4" key="1">
    <citation type="journal article" date="2015" name="Nature">
        <title>rRNA introns, odd ribosomes, and small enigmatic genomes across a large radiation of phyla.</title>
        <authorList>
            <person name="Brown C.T."/>
            <person name="Hug L.A."/>
            <person name="Thomas B.C."/>
            <person name="Sharon I."/>
            <person name="Castelle C.J."/>
            <person name="Singh A."/>
            <person name="Wilkins M.J."/>
            <person name="Williams K.H."/>
            <person name="Banfield J.F."/>
        </authorList>
    </citation>
    <scope>NUCLEOTIDE SEQUENCE [LARGE SCALE GENOMIC DNA]</scope>
</reference>
<organism evidence="3 4">
    <name type="scientific">Candidatus Gottesmanbacteria bacterium GW2011_GWA1_43_11</name>
    <dbReference type="NCBI Taxonomy" id="1618436"/>
    <lineage>
        <taxon>Bacteria</taxon>
        <taxon>Candidatus Gottesmaniibacteriota</taxon>
    </lineage>
</organism>
<dbReference type="InterPro" id="IPR000620">
    <property type="entry name" value="EamA_dom"/>
</dbReference>
<dbReference type="Gene3D" id="1.10.3730.20">
    <property type="match status" value="1"/>
</dbReference>
<dbReference type="Pfam" id="PF00892">
    <property type="entry name" value="EamA"/>
    <property type="match status" value="1"/>
</dbReference>
<dbReference type="PATRIC" id="fig|1618436.3.peg.512"/>
<evidence type="ECO:0000259" key="2">
    <source>
        <dbReference type="Pfam" id="PF00892"/>
    </source>
</evidence>
<proteinExistence type="predicted"/>
<dbReference type="SUPFAM" id="SSF103481">
    <property type="entry name" value="Multidrug resistance efflux transporter EmrE"/>
    <property type="match status" value="1"/>
</dbReference>
<feature type="domain" description="EamA" evidence="2">
    <location>
        <begin position="3"/>
        <end position="137"/>
    </location>
</feature>
<gene>
    <name evidence="3" type="ORF">UV59_C0008G0049</name>
</gene>
<name>A0A0G1EQP1_9BACT</name>
<dbReference type="GO" id="GO:0016020">
    <property type="term" value="C:membrane"/>
    <property type="evidence" value="ECO:0007669"/>
    <property type="project" value="InterPro"/>
</dbReference>
<evidence type="ECO:0000313" key="4">
    <source>
        <dbReference type="Proteomes" id="UP000034543"/>
    </source>
</evidence>
<dbReference type="EMBL" id="LCFB01000008">
    <property type="protein sequence ID" value="KKS85356.1"/>
    <property type="molecule type" value="Genomic_DNA"/>
</dbReference>
<feature type="transmembrane region" description="Helical" evidence="1">
    <location>
        <begin position="31"/>
        <end position="51"/>
    </location>
</feature>
<dbReference type="STRING" id="1618436.UV59_C0008G0049"/>
<feature type="transmembrane region" description="Helical" evidence="1">
    <location>
        <begin position="95"/>
        <end position="114"/>
    </location>
</feature>
<dbReference type="PANTHER" id="PTHR22911">
    <property type="entry name" value="ACYL-MALONYL CONDENSING ENZYME-RELATED"/>
    <property type="match status" value="1"/>
</dbReference>
<comment type="caution">
    <text evidence="3">The sequence shown here is derived from an EMBL/GenBank/DDBJ whole genome shotgun (WGS) entry which is preliminary data.</text>
</comment>
<dbReference type="InterPro" id="IPR037185">
    <property type="entry name" value="EmrE-like"/>
</dbReference>
<evidence type="ECO:0000313" key="3">
    <source>
        <dbReference type="EMBL" id="KKS85356.1"/>
    </source>
</evidence>
<sequence>MNWFGFALLSAFFAALTAILAKIGIRDVNSNLATAVRTIVIVFFAWGIVFFEGTTKQLGKISSFSLLFLVLSGLATGLSWLFYFRALQLGNASQVAPIDKLSLVITIILAAFILREKVTMQILMGAVLMVIGAILVSLSK</sequence>
<protein>
    <submittedName>
        <fullName evidence="3">Membrane protein</fullName>
    </submittedName>
</protein>
<keyword evidence="1" id="KW-0472">Membrane</keyword>
<feature type="transmembrane region" description="Helical" evidence="1">
    <location>
        <begin position="121"/>
        <end position="139"/>
    </location>
</feature>
<dbReference type="Proteomes" id="UP000034543">
    <property type="component" value="Unassembled WGS sequence"/>
</dbReference>
<dbReference type="PANTHER" id="PTHR22911:SF137">
    <property type="entry name" value="SOLUTE CARRIER FAMILY 35 MEMBER G2-RELATED"/>
    <property type="match status" value="1"/>
</dbReference>
<feature type="transmembrane region" description="Helical" evidence="1">
    <location>
        <begin position="63"/>
        <end position="83"/>
    </location>
</feature>
<dbReference type="AlphaFoldDB" id="A0A0G1EQP1"/>